<evidence type="ECO:0000256" key="1">
    <source>
        <dbReference type="SAM" id="MobiDB-lite"/>
    </source>
</evidence>
<feature type="region of interest" description="Disordered" evidence="1">
    <location>
        <begin position="1"/>
        <end position="42"/>
    </location>
</feature>
<evidence type="ECO:0000313" key="2">
    <source>
        <dbReference type="EMBL" id="KXZ44464.1"/>
    </source>
</evidence>
<protein>
    <submittedName>
        <fullName evidence="2">Uncharacterized protein</fullName>
    </submittedName>
</protein>
<feature type="compositionally biased region" description="Low complexity" evidence="1">
    <location>
        <begin position="17"/>
        <end position="28"/>
    </location>
</feature>
<name>A0A150G3R4_GONPE</name>
<comment type="caution">
    <text evidence="2">The sequence shown here is derived from an EMBL/GenBank/DDBJ whole genome shotgun (WGS) entry which is preliminary data.</text>
</comment>
<sequence>MWSARSARDQPSAQRPTSGLGSASASTSVDTPAFPPPSSAPSSEVLLESLRVRGISPSTHNVYGKPLSKSELSALDDASVTKRAPLPVVEGAMVVLEMLVASAASASSAEIAAGLDLVAPRRWQLVVGADVGAVQYIPAVEELQVAPDGASFTLGTDLDFIFTGFRGPCKWLAPGHLQYDVRHVRLEFRTPKGWRRAAAWLKWRWAGMPRREPRWGDSLPTSPTCREDPSAPGVLLPLPFFPTNELRAFLCDGRLALTRSRLTGGLILLLEVDTRERLREAA</sequence>
<dbReference type="OrthoDB" id="534564at2759"/>
<keyword evidence="3" id="KW-1185">Reference proteome</keyword>
<evidence type="ECO:0000313" key="3">
    <source>
        <dbReference type="Proteomes" id="UP000075714"/>
    </source>
</evidence>
<proteinExistence type="predicted"/>
<reference evidence="3" key="1">
    <citation type="journal article" date="2016" name="Nat. Commun.">
        <title>The Gonium pectorale genome demonstrates co-option of cell cycle regulation during the evolution of multicellularity.</title>
        <authorList>
            <person name="Hanschen E.R."/>
            <person name="Marriage T.N."/>
            <person name="Ferris P.J."/>
            <person name="Hamaji T."/>
            <person name="Toyoda A."/>
            <person name="Fujiyama A."/>
            <person name="Neme R."/>
            <person name="Noguchi H."/>
            <person name="Minakuchi Y."/>
            <person name="Suzuki M."/>
            <person name="Kawai-Toyooka H."/>
            <person name="Smith D.R."/>
            <person name="Sparks H."/>
            <person name="Anderson J."/>
            <person name="Bakaric R."/>
            <person name="Luria V."/>
            <person name="Karger A."/>
            <person name="Kirschner M.W."/>
            <person name="Durand P.M."/>
            <person name="Michod R.E."/>
            <person name="Nozaki H."/>
            <person name="Olson B.J."/>
        </authorList>
    </citation>
    <scope>NUCLEOTIDE SEQUENCE [LARGE SCALE GENOMIC DNA]</scope>
    <source>
        <strain evidence="3">NIES-2863</strain>
    </source>
</reference>
<dbReference type="EMBL" id="LSYV01000068">
    <property type="protein sequence ID" value="KXZ44464.1"/>
    <property type="molecule type" value="Genomic_DNA"/>
</dbReference>
<organism evidence="2 3">
    <name type="scientific">Gonium pectorale</name>
    <name type="common">Green alga</name>
    <dbReference type="NCBI Taxonomy" id="33097"/>
    <lineage>
        <taxon>Eukaryota</taxon>
        <taxon>Viridiplantae</taxon>
        <taxon>Chlorophyta</taxon>
        <taxon>core chlorophytes</taxon>
        <taxon>Chlorophyceae</taxon>
        <taxon>CS clade</taxon>
        <taxon>Chlamydomonadales</taxon>
        <taxon>Volvocaceae</taxon>
        <taxon>Gonium</taxon>
    </lineage>
</organism>
<accession>A0A150G3R4</accession>
<dbReference type="Proteomes" id="UP000075714">
    <property type="component" value="Unassembled WGS sequence"/>
</dbReference>
<dbReference type="AlphaFoldDB" id="A0A150G3R4"/>
<gene>
    <name evidence="2" type="ORF">GPECTOR_67g304</name>
</gene>